<name>A0A327N966_PSEFL</name>
<evidence type="ECO:0000313" key="2">
    <source>
        <dbReference type="Proteomes" id="UP000249493"/>
    </source>
</evidence>
<gene>
    <name evidence="1" type="ORF">DOZ80_10225</name>
</gene>
<dbReference type="Proteomes" id="UP000249493">
    <property type="component" value="Unassembled WGS sequence"/>
</dbReference>
<organism evidence="1 2">
    <name type="scientific">Pseudomonas fluorescens</name>
    <dbReference type="NCBI Taxonomy" id="294"/>
    <lineage>
        <taxon>Bacteria</taxon>
        <taxon>Pseudomonadati</taxon>
        <taxon>Pseudomonadota</taxon>
        <taxon>Gammaproteobacteria</taxon>
        <taxon>Pseudomonadales</taxon>
        <taxon>Pseudomonadaceae</taxon>
        <taxon>Pseudomonas</taxon>
    </lineage>
</organism>
<protein>
    <submittedName>
        <fullName evidence="1">Uncharacterized protein</fullName>
    </submittedName>
</protein>
<dbReference type="AlphaFoldDB" id="A0A327N966"/>
<reference evidence="1 2" key="1">
    <citation type="submission" date="2018-06" db="EMBL/GenBank/DDBJ databases">
        <authorList>
            <person name="Zhirakovskaya E."/>
        </authorList>
    </citation>
    <scope>NUCLEOTIDE SEQUENCE [LARGE SCALE GENOMIC DNA]</scope>
    <source>
        <strain evidence="1 2">LY3</strain>
    </source>
</reference>
<comment type="caution">
    <text evidence="1">The sequence shown here is derived from an EMBL/GenBank/DDBJ whole genome shotgun (WGS) entry which is preliminary data.</text>
</comment>
<evidence type="ECO:0000313" key="1">
    <source>
        <dbReference type="EMBL" id="RAI70839.1"/>
    </source>
</evidence>
<proteinExistence type="predicted"/>
<accession>A0A327N966</accession>
<sequence>MEAFYSQLKDMVMELVTLAHITLNRIGSINASGFGARRARTFITEVVDSTTLTLQQIVVEIAEANGELSGALHNLREERYGYPAGQVVFNVQGISTQYSTPYAVCQVIPALKIDNRYFQLEEVETKGSTFYRPDVED</sequence>
<dbReference type="EMBL" id="QLIN01000003">
    <property type="protein sequence ID" value="RAI70839.1"/>
    <property type="molecule type" value="Genomic_DNA"/>
</dbReference>